<gene>
    <name evidence="2" type="ORF">BIW11_08105</name>
</gene>
<dbReference type="AlphaFoldDB" id="A0A1V9XR04"/>
<dbReference type="GO" id="GO:0007411">
    <property type="term" value="P:axon guidance"/>
    <property type="evidence" value="ECO:0007669"/>
    <property type="project" value="TreeGrafter"/>
</dbReference>
<feature type="non-terminal residue" evidence="2">
    <location>
        <position position="1"/>
    </location>
</feature>
<dbReference type="OrthoDB" id="6416363at2759"/>
<proteinExistence type="predicted"/>
<sequence>KGAVAGGGLDQGLQLVDHRAFLELRPNPSPFAVFAAIRGCLQAAERRAGAADKSALHVKAEADSALPDNIIDDKKISAPLPRLVVMGIYGMLDVIRESCQEHPDLCARALRGLFDTLQGLAPEAMRNEPRETIDKLFSLMLELSSMEGVTPALSSLSSACLISLAIASGETAKLLAAANCLLLSPPNNGAQNRILATPLILIGLQRSIHSMLLGAVGRPLPHWFHLGLPSMPITSFQVDLPPEVDTGKDSRRRDTSCALASDGRFLFLLQAGVLYKISNGFGDSIEGNVLVMNRHLGRAESVVWIGVVADDLVGIAIGPDVDGEVAGKSAIRKWTVYALILDKDTLQVTRRIALPGGTTIPLKNTLFSDGQAISSIVPHDDVFSVQTIFRSSPVVEDATESTRTNGIFSAPVPGGTCTGDTLLKLTKKSMLVYGYGVIADISKGDLGGKQAQPLSGGGGQQLQSKASCALQQDDSKAPIVLSAVLDSGSDVEEADIVACGKDFALVRGTAGTVWAAGRVVALGIKQSTERWPDISLQARKLAVGHDGSHAVFLAPDGAVWFAGTARRGEDGDPVKGKRQPKTTKPR</sequence>
<feature type="compositionally biased region" description="Basic and acidic residues" evidence="1">
    <location>
        <begin position="566"/>
        <end position="575"/>
    </location>
</feature>
<dbReference type="STRING" id="418985.A0A1V9XR04"/>
<evidence type="ECO:0000256" key="1">
    <source>
        <dbReference type="SAM" id="MobiDB-lite"/>
    </source>
</evidence>
<feature type="region of interest" description="Disordered" evidence="1">
    <location>
        <begin position="564"/>
        <end position="586"/>
    </location>
</feature>
<name>A0A1V9XR04_9ACAR</name>
<dbReference type="GO" id="GO:0005634">
    <property type="term" value="C:nucleus"/>
    <property type="evidence" value="ECO:0007669"/>
    <property type="project" value="TreeGrafter"/>
</dbReference>
<dbReference type="PANTHER" id="PTHR45943">
    <property type="entry name" value="E3 UBIQUITIN-PROTEIN LIGASE MYCBP2"/>
    <property type="match status" value="1"/>
</dbReference>
<reference evidence="2 3" key="1">
    <citation type="journal article" date="2017" name="Gigascience">
        <title>Draft genome of the honey bee ectoparasitic mite, Tropilaelaps mercedesae, is shaped by the parasitic life history.</title>
        <authorList>
            <person name="Dong X."/>
            <person name="Armstrong S.D."/>
            <person name="Xia D."/>
            <person name="Makepeace B.L."/>
            <person name="Darby A.C."/>
            <person name="Kadowaki T."/>
        </authorList>
    </citation>
    <scope>NUCLEOTIDE SEQUENCE [LARGE SCALE GENOMIC DNA]</scope>
    <source>
        <strain evidence="2">Wuxi-XJTLU</strain>
    </source>
</reference>
<dbReference type="Proteomes" id="UP000192247">
    <property type="component" value="Unassembled WGS sequence"/>
</dbReference>
<dbReference type="GO" id="GO:0061630">
    <property type="term" value="F:ubiquitin protein ligase activity"/>
    <property type="evidence" value="ECO:0007669"/>
    <property type="project" value="TreeGrafter"/>
</dbReference>
<accession>A0A1V9XR04</accession>
<organism evidence="2 3">
    <name type="scientific">Tropilaelaps mercedesae</name>
    <dbReference type="NCBI Taxonomy" id="418985"/>
    <lineage>
        <taxon>Eukaryota</taxon>
        <taxon>Metazoa</taxon>
        <taxon>Ecdysozoa</taxon>
        <taxon>Arthropoda</taxon>
        <taxon>Chelicerata</taxon>
        <taxon>Arachnida</taxon>
        <taxon>Acari</taxon>
        <taxon>Parasitiformes</taxon>
        <taxon>Mesostigmata</taxon>
        <taxon>Gamasina</taxon>
        <taxon>Dermanyssoidea</taxon>
        <taxon>Laelapidae</taxon>
        <taxon>Tropilaelaps</taxon>
    </lineage>
</organism>
<dbReference type="GO" id="GO:0005886">
    <property type="term" value="C:plasma membrane"/>
    <property type="evidence" value="ECO:0007669"/>
    <property type="project" value="TreeGrafter"/>
</dbReference>
<dbReference type="GO" id="GO:0008582">
    <property type="term" value="P:regulation of synaptic assembly at neuromuscular junction"/>
    <property type="evidence" value="ECO:0007669"/>
    <property type="project" value="TreeGrafter"/>
</dbReference>
<dbReference type="InParanoid" id="A0A1V9XR04"/>
<feature type="non-terminal residue" evidence="2">
    <location>
        <position position="586"/>
    </location>
</feature>
<feature type="compositionally biased region" description="Basic residues" evidence="1">
    <location>
        <begin position="576"/>
        <end position="586"/>
    </location>
</feature>
<evidence type="ECO:0000313" key="3">
    <source>
        <dbReference type="Proteomes" id="UP000192247"/>
    </source>
</evidence>
<dbReference type="PANTHER" id="PTHR45943:SF1">
    <property type="entry name" value="E3 UBIQUITIN-PROTEIN LIGASE MYCBP2"/>
    <property type="match status" value="1"/>
</dbReference>
<evidence type="ECO:0000313" key="2">
    <source>
        <dbReference type="EMBL" id="OQR75930.1"/>
    </source>
</evidence>
<keyword evidence="3" id="KW-1185">Reference proteome</keyword>
<protein>
    <submittedName>
        <fullName evidence="2">Putative E3 ubiquitin-protein ligase MYCBP2-like</fullName>
    </submittedName>
</protein>
<dbReference type="EMBL" id="MNPL01005592">
    <property type="protein sequence ID" value="OQR75930.1"/>
    <property type="molecule type" value="Genomic_DNA"/>
</dbReference>
<comment type="caution">
    <text evidence="2">The sequence shown here is derived from an EMBL/GenBank/DDBJ whole genome shotgun (WGS) entry which is preliminary data.</text>
</comment>